<feature type="non-terminal residue" evidence="1">
    <location>
        <position position="1"/>
    </location>
</feature>
<reference evidence="1" key="2">
    <citation type="journal article" date="2021" name="Microbiome">
        <title>Successional dynamics and alternative stable states in a saline activated sludge microbial community over 9 years.</title>
        <authorList>
            <person name="Wang Y."/>
            <person name="Ye J."/>
            <person name="Ju F."/>
            <person name="Liu L."/>
            <person name="Boyd J.A."/>
            <person name="Deng Y."/>
            <person name="Parks D.H."/>
            <person name="Jiang X."/>
            <person name="Yin X."/>
            <person name="Woodcroft B.J."/>
            <person name="Tyson G.W."/>
            <person name="Hugenholtz P."/>
            <person name="Polz M.F."/>
            <person name="Zhang T."/>
        </authorList>
    </citation>
    <scope>NUCLEOTIDE SEQUENCE</scope>
    <source>
        <strain evidence="1">HKST-UBA17</strain>
    </source>
</reference>
<accession>A0A955HZR8</accession>
<dbReference type="EMBL" id="JAGQLN010000002">
    <property type="protein sequence ID" value="MCA9376375.1"/>
    <property type="molecule type" value="Genomic_DNA"/>
</dbReference>
<name>A0A955HZR8_9BACT</name>
<sequence>LLGSGSEVLGFDTERSTDHHWGPRFLVFLSPKDVGKKKQISDFLSKNLPPTYYSAVHFSKIYN</sequence>
<dbReference type="Proteomes" id="UP000741282">
    <property type="component" value="Unassembled WGS sequence"/>
</dbReference>
<evidence type="ECO:0000313" key="2">
    <source>
        <dbReference type="Proteomes" id="UP000741282"/>
    </source>
</evidence>
<evidence type="ECO:0000313" key="1">
    <source>
        <dbReference type="EMBL" id="MCA9376375.1"/>
    </source>
</evidence>
<comment type="caution">
    <text evidence="1">The sequence shown here is derived from an EMBL/GenBank/DDBJ whole genome shotgun (WGS) entry which is preliminary data.</text>
</comment>
<proteinExistence type="predicted"/>
<organism evidence="1 2">
    <name type="scientific">Candidatus Dojkabacteria bacterium</name>
    <dbReference type="NCBI Taxonomy" id="2099670"/>
    <lineage>
        <taxon>Bacteria</taxon>
        <taxon>Candidatus Dojkabacteria</taxon>
    </lineage>
</organism>
<dbReference type="AlphaFoldDB" id="A0A955HZR8"/>
<reference evidence="1" key="1">
    <citation type="submission" date="2020-04" db="EMBL/GenBank/DDBJ databases">
        <authorList>
            <person name="Zhang T."/>
        </authorList>
    </citation>
    <scope>NUCLEOTIDE SEQUENCE</scope>
    <source>
        <strain evidence="1">HKST-UBA17</strain>
    </source>
</reference>
<protein>
    <submittedName>
        <fullName evidence="1">GNAT family N-acetyltransferase</fullName>
    </submittedName>
</protein>
<gene>
    <name evidence="1" type="ORF">KC685_00460</name>
</gene>